<evidence type="ECO:0000256" key="9">
    <source>
        <dbReference type="ARBA" id="ARBA00023146"/>
    </source>
</evidence>
<comment type="similarity">
    <text evidence="1">Belongs to the class-II aminoacyl-tRNA synthetase family.</text>
</comment>
<dbReference type="InterPro" id="IPR036621">
    <property type="entry name" value="Anticodon-bd_dom_sf"/>
</dbReference>
<reference evidence="16" key="1">
    <citation type="submission" date="2016-08" db="EMBL/GenBank/DDBJ databases">
        <authorList>
            <person name="Tokovenko B."/>
            <person name="Kalinowski J."/>
        </authorList>
    </citation>
    <scope>NUCLEOTIDE SEQUENCE [LARGE SCALE GENOMIC DNA]</scope>
    <source>
        <strain evidence="16">UTMC102</strain>
    </source>
</reference>
<name>A0A1V3C3B8_9ACTN</name>
<gene>
    <name evidence="15" type="ORF">NOSIN_16390</name>
</gene>
<dbReference type="EMBL" id="MCOK01000001">
    <property type="protein sequence ID" value="OOC55193.1"/>
    <property type="molecule type" value="Genomic_DNA"/>
</dbReference>
<proteinExistence type="inferred from homology"/>
<protein>
    <recommendedName>
        <fullName evidence="4 11">Histidine--tRNA ligase</fullName>
        <ecNumber evidence="3 11">6.1.1.21</ecNumber>
    </recommendedName>
</protein>
<dbReference type="AlphaFoldDB" id="A0A1V3C3B8"/>
<evidence type="ECO:0000256" key="1">
    <source>
        <dbReference type="ARBA" id="ARBA00008226"/>
    </source>
</evidence>
<evidence type="ECO:0000256" key="6">
    <source>
        <dbReference type="ARBA" id="ARBA00022741"/>
    </source>
</evidence>
<feature type="region of interest" description="Disordered" evidence="13">
    <location>
        <begin position="416"/>
        <end position="456"/>
    </location>
</feature>
<keyword evidence="6" id="KW-0547">Nucleotide-binding</keyword>
<dbReference type="GO" id="GO:0004821">
    <property type="term" value="F:histidine-tRNA ligase activity"/>
    <property type="evidence" value="ECO:0007669"/>
    <property type="project" value="UniProtKB-UniRule"/>
</dbReference>
<comment type="subunit">
    <text evidence="2">Homodimer.</text>
</comment>
<evidence type="ECO:0000256" key="3">
    <source>
        <dbReference type="ARBA" id="ARBA00012815"/>
    </source>
</evidence>
<evidence type="ECO:0000256" key="11">
    <source>
        <dbReference type="NCBIfam" id="TIGR00442"/>
    </source>
</evidence>
<sequence length="456" mass="50045">MSDQRVVRPTPVSGFPEWTPQVRAVEQRWLDHIRAGFESFGFASVETPSVENLDVLTAKGETSQEVYTLHRLQADAKDDSDARLGLHFDLTVPFARYVAQHFNELTFPFKRYQMQRVWRGERPQEGRFREFTQCDIDVINVDSVPLHFDAELPRIVHRVLSGLDIPAWTLNVNNRKVLQGFYEGLGVKDPVAVIRAVDKLHKIGDDGVRRILLADGLTGEQANACLELARIRGTGSDVAERVRALGVSSELLDEGLEELAFVMGDLADLPQDDVVADLSIARGLDYYTGTVYEASFDDDPGYGSICAGGRYEDLAGQFIRRRLPGVGISIGLTRIFAKLVAEGRVREGRSCPTDVMVVVPGAERRREALRTGELLRGRGFNTEVFHSTAKVGKQIQYAAKKGIPFVWFPPFDDGGDHEVKDMGSGEQGPADPGTWTPGTADTGTEAGAEAGAGTAG</sequence>
<dbReference type="InterPro" id="IPR004516">
    <property type="entry name" value="HisRS/HisZ"/>
</dbReference>
<feature type="domain" description="Aminoacyl-transfer RNA synthetases class-II family profile" evidence="14">
    <location>
        <begin position="37"/>
        <end position="360"/>
    </location>
</feature>
<dbReference type="OrthoDB" id="9800814at2"/>
<dbReference type="GO" id="GO:0005524">
    <property type="term" value="F:ATP binding"/>
    <property type="evidence" value="ECO:0007669"/>
    <property type="project" value="UniProtKB-KW"/>
</dbReference>
<dbReference type="InterPro" id="IPR004154">
    <property type="entry name" value="Anticodon-bd"/>
</dbReference>
<feature type="binding site" evidence="12">
    <location>
        <position position="133"/>
    </location>
    <ligand>
        <name>L-histidine</name>
        <dbReference type="ChEBI" id="CHEBI:57595"/>
    </ligand>
</feature>
<dbReference type="PIRSF" id="PIRSF001549">
    <property type="entry name" value="His-tRNA_synth"/>
    <property type="match status" value="1"/>
</dbReference>
<dbReference type="PROSITE" id="PS50862">
    <property type="entry name" value="AA_TRNA_LIGASE_II"/>
    <property type="match status" value="1"/>
</dbReference>
<keyword evidence="5" id="KW-0963">Cytoplasm</keyword>
<evidence type="ECO:0000256" key="2">
    <source>
        <dbReference type="ARBA" id="ARBA00011738"/>
    </source>
</evidence>
<dbReference type="GO" id="GO:0005737">
    <property type="term" value="C:cytoplasm"/>
    <property type="evidence" value="ECO:0007669"/>
    <property type="project" value="UniProtKB-UniRule"/>
</dbReference>
<evidence type="ECO:0000256" key="7">
    <source>
        <dbReference type="ARBA" id="ARBA00022840"/>
    </source>
</evidence>
<keyword evidence="7" id="KW-0067">ATP-binding</keyword>
<comment type="caution">
    <text evidence="15">The sequence shown here is derived from an EMBL/GenBank/DDBJ whole genome shotgun (WGS) entry which is preliminary data.</text>
</comment>
<evidence type="ECO:0000256" key="8">
    <source>
        <dbReference type="ARBA" id="ARBA00022917"/>
    </source>
</evidence>
<dbReference type="SUPFAM" id="SSF52954">
    <property type="entry name" value="Class II aaRS ABD-related"/>
    <property type="match status" value="1"/>
</dbReference>
<evidence type="ECO:0000259" key="14">
    <source>
        <dbReference type="PROSITE" id="PS50862"/>
    </source>
</evidence>
<dbReference type="Pfam" id="PF03129">
    <property type="entry name" value="HGTP_anticodon"/>
    <property type="match status" value="1"/>
</dbReference>
<dbReference type="RefSeq" id="WP_077691619.1">
    <property type="nucleotide sequence ID" value="NZ_MCOK01000001.1"/>
</dbReference>
<dbReference type="STRING" id="501010.NOSIN_16390"/>
<dbReference type="CDD" id="cd00773">
    <property type="entry name" value="HisRS-like_core"/>
    <property type="match status" value="1"/>
</dbReference>
<dbReference type="SUPFAM" id="SSF55681">
    <property type="entry name" value="Class II aaRS and biotin synthetases"/>
    <property type="match status" value="1"/>
</dbReference>
<organism evidence="15 16">
    <name type="scientific">Nocardiopsis sinuspersici</name>
    <dbReference type="NCBI Taxonomy" id="501010"/>
    <lineage>
        <taxon>Bacteria</taxon>
        <taxon>Bacillati</taxon>
        <taxon>Actinomycetota</taxon>
        <taxon>Actinomycetes</taxon>
        <taxon>Streptosporangiales</taxon>
        <taxon>Nocardiopsidaceae</taxon>
        <taxon>Nocardiopsis</taxon>
    </lineage>
</organism>
<evidence type="ECO:0000256" key="5">
    <source>
        <dbReference type="ARBA" id="ARBA00022490"/>
    </source>
</evidence>
<dbReference type="PANTHER" id="PTHR11476:SF7">
    <property type="entry name" value="HISTIDINE--TRNA LIGASE"/>
    <property type="match status" value="1"/>
</dbReference>
<evidence type="ECO:0000256" key="10">
    <source>
        <dbReference type="ARBA" id="ARBA00047639"/>
    </source>
</evidence>
<evidence type="ECO:0000256" key="4">
    <source>
        <dbReference type="ARBA" id="ARBA00017399"/>
    </source>
</evidence>
<evidence type="ECO:0000313" key="16">
    <source>
        <dbReference type="Proteomes" id="UP000189004"/>
    </source>
</evidence>
<dbReference type="InterPro" id="IPR015807">
    <property type="entry name" value="His-tRNA-ligase"/>
</dbReference>
<feature type="binding site" evidence="12">
    <location>
        <begin position="89"/>
        <end position="91"/>
    </location>
    <ligand>
        <name>L-histidine</name>
        <dbReference type="ChEBI" id="CHEBI:57595"/>
    </ligand>
</feature>
<dbReference type="InterPro" id="IPR041715">
    <property type="entry name" value="HisRS-like_core"/>
</dbReference>
<keyword evidence="16" id="KW-1185">Reference proteome</keyword>
<feature type="compositionally biased region" description="Low complexity" evidence="13">
    <location>
        <begin position="438"/>
        <end position="456"/>
    </location>
</feature>
<evidence type="ECO:0000256" key="13">
    <source>
        <dbReference type="SAM" id="MobiDB-lite"/>
    </source>
</evidence>
<feature type="binding site" evidence="12">
    <location>
        <begin position="286"/>
        <end position="287"/>
    </location>
    <ligand>
        <name>L-histidine</name>
        <dbReference type="ChEBI" id="CHEBI:57595"/>
    </ligand>
</feature>
<evidence type="ECO:0000256" key="12">
    <source>
        <dbReference type="PIRSR" id="PIRSR001549-1"/>
    </source>
</evidence>
<dbReference type="Gene3D" id="3.40.50.800">
    <property type="entry name" value="Anticodon-binding domain"/>
    <property type="match status" value="1"/>
</dbReference>
<dbReference type="PANTHER" id="PTHR11476">
    <property type="entry name" value="HISTIDYL-TRNA SYNTHETASE"/>
    <property type="match status" value="1"/>
</dbReference>
<comment type="catalytic activity">
    <reaction evidence="10">
        <text>tRNA(His) + L-histidine + ATP = L-histidyl-tRNA(His) + AMP + diphosphate + H(+)</text>
        <dbReference type="Rhea" id="RHEA:17313"/>
        <dbReference type="Rhea" id="RHEA-COMP:9665"/>
        <dbReference type="Rhea" id="RHEA-COMP:9689"/>
        <dbReference type="ChEBI" id="CHEBI:15378"/>
        <dbReference type="ChEBI" id="CHEBI:30616"/>
        <dbReference type="ChEBI" id="CHEBI:33019"/>
        <dbReference type="ChEBI" id="CHEBI:57595"/>
        <dbReference type="ChEBI" id="CHEBI:78442"/>
        <dbReference type="ChEBI" id="CHEBI:78527"/>
        <dbReference type="ChEBI" id="CHEBI:456215"/>
        <dbReference type="EC" id="6.1.1.21"/>
    </reaction>
</comment>
<feature type="binding site" evidence="12">
    <location>
        <position position="119"/>
    </location>
    <ligand>
        <name>L-histidine</name>
        <dbReference type="ChEBI" id="CHEBI:57595"/>
    </ligand>
</feature>
<dbReference type="Pfam" id="PF13393">
    <property type="entry name" value="tRNA-synt_His"/>
    <property type="match status" value="1"/>
</dbReference>
<dbReference type="GO" id="GO:0006427">
    <property type="term" value="P:histidyl-tRNA aminoacylation"/>
    <property type="evidence" value="ECO:0007669"/>
    <property type="project" value="UniProtKB-UniRule"/>
</dbReference>
<keyword evidence="15" id="KW-0436">Ligase</keyword>
<accession>A0A1V3C3B8</accession>
<feature type="binding site" evidence="12">
    <location>
        <position position="282"/>
    </location>
    <ligand>
        <name>L-histidine</name>
        <dbReference type="ChEBI" id="CHEBI:57595"/>
    </ligand>
</feature>
<keyword evidence="9" id="KW-0030">Aminoacyl-tRNA synthetase</keyword>
<dbReference type="InterPro" id="IPR045864">
    <property type="entry name" value="aa-tRNA-synth_II/BPL/LPL"/>
</dbReference>
<dbReference type="NCBIfam" id="TIGR00442">
    <property type="entry name" value="hisS"/>
    <property type="match status" value="1"/>
</dbReference>
<dbReference type="EC" id="6.1.1.21" evidence="3 11"/>
<evidence type="ECO:0000313" key="15">
    <source>
        <dbReference type="EMBL" id="OOC55193.1"/>
    </source>
</evidence>
<dbReference type="InterPro" id="IPR006195">
    <property type="entry name" value="aa-tRNA-synth_II"/>
</dbReference>
<dbReference type="Proteomes" id="UP000189004">
    <property type="component" value="Unassembled WGS sequence"/>
</dbReference>
<feature type="binding site" evidence="12">
    <location>
        <position position="137"/>
    </location>
    <ligand>
        <name>L-histidine</name>
        <dbReference type="ChEBI" id="CHEBI:57595"/>
    </ligand>
</feature>
<dbReference type="Gene3D" id="3.30.930.10">
    <property type="entry name" value="Bira Bifunctional Protein, Domain 2"/>
    <property type="match status" value="1"/>
</dbReference>
<keyword evidence="8" id="KW-0648">Protein biosynthesis</keyword>